<dbReference type="GO" id="GO:0031588">
    <property type="term" value="C:nucleotide-activated protein kinase complex"/>
    <property type="evidence" value="ECO:0000318"/>
    <property type="project" value="GO_Central"/>
</dbReference>
<dbReference type="AlphaFoldDB" id="B6K162"/>
<evidence type="ECO:0000256" key="3">
    <source>
        <dbReference type="ARBA" id="ARBA00023122"/>
    </source>
</evidence>
<dbReference type="PROSITE" id="PS51371">
    <property type="entry name" value="CBS"/>
    <property type="match status" value="3"/>
</dbReference>
<dbReference type="GO" id="GO:0005737">
    <property type="term" value="C:cytoplasm"/>
    <property type="evidence" value="ECO:0000318"/>
    <property type="project" value="GO_Central"/>
</dbReference>
<dbReference type="Proteomes" id="UP000001744">
    <property type="component" value="Unassembled WGS sequence"/>
</dbReference>
<feature type="domain" description="CBS" evidence="5">
    <location>
        <begin position="189"/>
        <end position="251"/>
    </location>
</feature>
<dbReference type="STRING" id="402676.B6K162"/>
<gene>
    <name evidence="7" type="primary">cbs2</name>
    <name evidence="6" type="ORF">SJAG_02785</name>
</gene>
<proteinExistence type="inferred from homology"/>
<dbReference type="eggNOG" id="KOG1764">
    <property type="taxonomic scope" value="Eukaryota"/>
</dbReference>
<evidence type="ECO:0000256" key="4">
    <source>
        <dbReference type="PROSITE-ProRule" id="PRU00703"/>
    </source>
</evidence>
<evidence type="ECO:0000313" key="6">
    <source>
        <dbReference type="EMBL" id="EEB07683.2"/>
    </source>
</evidence>
<dbReference type="OrthoDB" id="286637at2759"/>
<dbReference type="Pfam" id="PF00571">
    <property type="entry name" value="CBS"/>
    <property type="match status" value="3"/>
</dbReference>
<dbReference type="PANTHER" id="PTHR13780:SF35">
    <property type="entry name" value="LD22662P"/>
    <property type="match status" value="1"/>
</dbReference>
<dbReference type="GO" id="GO:0019901">
    <property type="term" value="F:protein kinase binding"/>
    <property type="evidence" value="ECO:0000318"/>
    <property type="project" value="GO_Central"/>
</dbReference>
<evidence type="ECO:0000313" key="7">
    <source>
        <dbReference type="JaponicusDB" id="SJAG_02785"/>
    </source>
</evidence>
<dbReference type="GO" id="GO:0042149">
    <property type="term" value="P:cellular response to glucose starvation"/>
    <property type="evidence" value="ECO:0000318"/>
    <property type="project" value="GO_Central"/>
</dbReference>
<dbReference type="GO" id="GO:0005524">
    <property type="term" value="F:ATP binding"/>
    <property type="evidence" value="ECO:0007669"/>
    <property type="project" value="EnsemblFungi"/>
</dbReference>
<keyword evidence="3 4" id="KW-0129">CBS domain</keyword>
<reference evidence="6 8" key="1">
    <citation type="journal article" date="2011" name="Science">
        <title>Comparative functional genomics of the fission yeasts.</title>
        <authorList>
            <person name="Rhind N."/>
            <person name="Chen Z."/>
            <person name="Yassour M."/>
            <person name="Thompson D.A."/>
            <person name="Haas B.J."/>
            <person name="Habib N."/>
            <person name="Wapinski I."/>
            <person name="Roy S."/>
            <person name="Lin M.F."/>
            <person name="Heiman D.I."/>
            <person name="Young S.K."/>
            <person name="Furuya K."/>
            <person name="Guo Y."/>
            <person name="Pidoux A."/>
            <person name="Chen H.M."/>
            <person name="Robbertse B."/>
            <person name="Goldberg J.M."/>
            <person name="Aoki K."/>
            <person name="Bayne E.H."/>
            <person name="Berlin A.M."/>
            <person name="Desjardins C.A."/>
            <person name="Dobbs E."/>
            <person name="Dukaj L."/>
            <person name="Fan L."/>
            <person name="FitzGerald M.G."/>
            <person name="French C."/>
            <person name="Gujja S."/>
            <person name="Hansen K."/>
            <person name="Keifenheim D."/>
            <person name="Levin J.Z."/>
            <person name="Mosher R.A."/>
            <person name="Mueller C.A."/>
            <person name="Pfiffner J."/>
            <person name="Priest M."/>
            <person name="Russ C."/>
            <person name="Smialowska A."/>
            <person name="Swoboda P."/>
            <person name="Sykes S.M."/>
            <person name="Vaughn M."/>
            <person name="Vengrova S."/>
            <person name="Yoder R."/>
            <person name="Zeng Q."/>
            <person name="Allshire R."/>
            <person name="Baulcombe D."/>
            <person name="Birren B.W."/>
            <person name="Brown W."/>
            <person name="Ekwall K."/>
            <person name="Kellis M."/>
            <person name="Leatherwood J."/>
            <person name="Levin H."/>
            <person name="Margalit H."/>
            <person name="Martienssen R."/>
            <person name="Nieduszynski C.A."/>
            <person name="Spatafora J.W."/>
            <person name="Friedman N."/>
            <person name="Dalgaard J.Z."/>
            <person name="Baumann P."/>
            <person name="Niki H."/>
            <person name="Regev A."/>
            <person name="Nusbaum C."/>
        </authorList>
    </citation>
    <scope>NUCLEOTIDE SEQUENCE [LARGE SCALE GENOMIC DNA]</scope>
    <source>
        <strain evidence="8">yFS275 / FY16936</strain>
    </source>
</reference>
<evidence type="ECO:0000256" key="2">
    <source>
        <dbReference type="ARBA" id="ARBA00022737"/>
    </source>
</evidence>
<dbReference type="VEuPathDB" id="FungiDB:SJAG_02785"/>
<feature type="domain" description="CBS" evidence="5">
    <location>
        <begin position="263"/>
        <end position="319"/>
    </location>
</feature>
<comment type="similarity">
    <text evidence="1">Belongs to the 5'-AMP-activated protein kinase gamma subunit family.</text>
</comment>
<evidence type="ECO:0000256" key="1">
    <source>
        <dbReference type="ARBA" id="ARBA00006750"/>
    </source>
</evidence>
<dbReference type="HOGENOM" id="CLU_021740_1_0_1"/>
<dbReference type="GeneID" id="7049447"/>
<dbReference type="InterPro" id="IPR046342">
    <property type="entry name" value="CBS_dom_sf"/>
</dbReference>
<feature type="domain" description="CBS" evidence="5">
    <location>
        <begin position="115"/>
        <end position="177"/>
    </location>
</feature>
<keyword evidence="8" id="KW-1185">Reference proteome</keyword>
<dbReference type="GO" id="GO:0005634">
    <property type="term" value="C:nucleus"/>
    <property type="evidence" value="ECO:0000318"/>
    <property type="project" value="GO_Central"/>
</dbReference>
<dbReference type="GO" id="GO:0043609">
    <property type="term" value="P:regulation of carbon utilization"/>
    <property type="evidence" value="ECO:0000318"/>
    <property type="project" value="GO_Central"/>
</dbReference>
<dbReference type="InterPro" id="IPR000644">
    <property type="entry name" value="CBS_dom"/>
</dbReference>
<evidence type="ECO:0000259" key="5">
    <source>
        <dbReference type="PROSITE" id="PS51371"/>
    </source>
</evidence>
<dbReference type="JaponicusDB" id="SJAG_02785">
    <property type="gene designation" value="cbs2"/>
</dbReference>
<organism evidence="6 8">
    <name type="scientific">Schizosaccharomyces japonicus (strain yFS275 / FY16936)</name>
    <name type="common">Fission yeast</name>
    <dbReference type="NCBI Taxonomy" id="402676"/>
    <lineage>
        <taxon>Eukaryota</taxon>
        <taxon>Fungi</taxon>
        <taxon>Dikarya</taxon>
        <taxon>Ascomycota</taxon>
        <taxon>Taphrinomycotina</taxon>
        <taxon>Schizosaccharomycetes</taxon>
        <taxon>Schizosaccharomycetales</taxon>
        <taxon>Schizosaccharomycetaceae</taxon>
        <taxon>Schizosaccharomyces</taxon>
    </lineage>
</organism>
<name>B6K162_SCHJY</name>
<dbReference type="CDD" id="cd04641">
    <property type="entry name" value="CBS_euAMPK_gamma-like_repeat2"/>
    <property type="match status" value="1"/>
</dbReference>
<keyword evidence="6" id="KW-0418">Kinase</keyword>
<dbReference type="Gene3D" id="3.10.580.10">
    <property type="entry name" value="CBS-domain"/>
    <property type="match status" value="2"/>
</dbReference>
<protein>
    <submittedName>
        <fullName evidence="6">Protein kinase activator</fullName>
    </submittedName>
</protein>
<dbReference type="SUPFAM" id="SSF54631">
    <property type="entry name" value="CBS-domain pair"/>
    <property type="match status" value="2"/>
</dbReference>
<dbReference type="EMBL" id="KE651166">
    <property type="protein sequence ID" value="EEB07683.2"/>
    <property type="molecule type" value="Genomic_DNA"/>
</dbReference>
<keyword evidence="2" id="KW-0677">Repeat</keyword>
<dbReference type="GO" id="GO:0016301">
    <property type="term" value="F:kinase activity"/>
    <property type="evidence" value="ECO:0007669"/>
    <property type="project" value="UniProtKB-KW"/>
</dbReference>
<evidence type="ECO:0000313" key="8">
    <source>
        <dbReference type="Proteomes" id="UP000001744"/>
    </source>
</evidence>
<keyword evidence="6" id="KW-0808">Transferase</keyword>
<dbReference type="GO" id="GO:0006110">
    <property type="term" value="P:regulation of glycolytic process"/>
    <property type="evidence" value="ECO:0000318"/>
    <property type="project" value="GO_Central"/>
</dbReference>
<dbReference type="InterPro" id="IPR050511">
    <property type="entry name" value="AMPK_gamma/SDS23_families"/>
</dbReference>
<dbReference type="GO" id="GO:0043531">
    <property type="term" value="F:ADP binding"/>
    <property type="evidence" value="ECO:0007669"/>
    <property type="project" value="EnsemblFungi"/>
</dbReference>
<dbReference type="SMART" id="SM00116">
    <property type="entry name" value="CBS"/>
    <property type="match status" value="4"/>
</dbReference>
<sequence length="344" mass="38787">MFDVYTVQNNALSDIRAFIKSRTSYDVLPASFRLIVFDNSLFVKASLSLLAVNNIVSAPLWDSERNRFAGLLTMADFINVIQYYYQNASYPEALEEIDKFRLSGLREIERKIGAIPPETVYVHPMHSLMEACTTMTKTRARRVPLIDTDTESGSEMIVSVLTQYRILKFISMNCKETSLLRVPLSELGIGTWDNLATATMDTPVYDIIQMLGTYSISAVPIIDIDGKLLNVFEAVDVMLLIQRGDYHNLDLMVGEALLKRPSNFPGVHTCRESDHLDGVFDAIKHSRVHRLVVVDEHMHLKGMLSLADIMNYIIGEQPPANRALFKNEDADSDEPMHIEQAGPQ</sequence>
<dbReference type="RefSeq" id="XP_002173976.2">
    <property type="nucleotide sequence ID" value="XM_002173940.2"/>
</dbReference>
<dbReference type="GO" id="GO:0019887">
    <property type="term" value="F:protein kinase regulator activity"/>
    <property type="evidence" value="ECO:0000318"/>
    <property type="project" value="GO_Central"/>
</dbReference>
<dbReference type="CDD" id="cd04618">
    <property type="entry name" value="CBS_euAMPK_gamma-like_repeat1"/>
    <property type="match status" value="1"/>
</dbReference>
<dbReference type="GO" id="GO:0045722">
    <property type="term" value="P:positive regulation of gluconeogenesis"/>
    <property type="evidence" value="ECO:0000318"/>
    <property type="project" value="GO_Central"/>
</dbReference>
<dbReference type="GO" id="GO:0016208">
    <property type="term" value="F:AMP binding"/>
    <property type="evidence" value="ECO:0000318"/>
    <property type="project" value="GO_Central"/>
</dbReference>
<accession>B6K162</accession>
<dbReference type="PANTHER" id="PTHR13780">
    <property type="entry name" value="AMP-ACTIVATED PROTEIN KINASE, GAMMA REGULATORY SUBUNIT"/>
    <property type="match status" value="1"/>
</dbReference>
<dbReference type="OMA" id="TASIHPF"/>